<dbReference type="GO" id="GO:1901135">
    <property type="term" value="P:carbohydrate derivative metabolic process"/>
    <property type="evidence" value="ECO:0007669"/>
    <property type="project" value="InterPro"/>
</dbReference>
<dbReference type="InterPro" id="IPR047640">
    <property type="entry name" value="RpiR-like"/>
</dbReference>
<dbReference type="EMBL" id="JABAFA010000006">
    <property type="protein sequence ID" value="NMD98509.1"/>
    <property type="molecule type" value="Genomic_DNA"/>
</dbReference>
<gene>
    <name evidence="5" type="ORF">HF878_03290</name>
</gene>
<comment type="caution">
    <text evidence="5">The sequence shown here is derived from an EMBL/GenBank/DDBJ whole genome shotgun (WGS) entry which is preliminary data.</text>
</comment>
<dbReference type="InterPro" id="IPR000281">
    <property type="entry name" value="HTH_RpiR"/>
</dbReference>
<dbReference type="InterPro" id="IPR036388">
    <property type="entry name" value="WH-like_DNA-bd_sf"/>
</dbReference>
<evidence type="ECO:0000256" key="1">
    <source>
        <dbReference type="ARBA" id="ARBA00023015"/>
    </source>
</evidence>
<dbReference type="Pfam" id="PF01380">
    <property type="entry name" value="SIS"/>
    <property type="match status" value="1"/>
</dbReference>
<evidence type="ECO:0000256" key="3">
    <source>
        <dbReference type="ARBA" id="ARBA00023163"/>
    </source>
</evidence>
<dbReference type="PANTHER" id="PTHR30514">
    <property type="entry name" value="GLUCOKINASE"/>
    <property type="match status" value="1"/>
</dbReference>
<keyword evidence="2" id="KW-0238">DNA-binding</keyword>
<dbReference type="Proteomes" id="UP000543804">
    <property type="component" value="Unassembled WGS sequence"/>
</dbReference>
<dbReference type="CDD" id="cd05013">
    <property type="entry name" value="SIS_RpiR"/>
    <property type="match status" value="1"/>
</dbReference>
<dbReference type="SUPFAM" id="SSF46689">
    <property type="entry name" value="Homeodomain-like"/>
    <property type="match status" value="1"/>
</dbReference>
<evidence type="ECO:0000259" key="4">
    <source>
        <dbReference type="PROSITE" id="PS51071"/>
    </source>
</evidence>
<sequence>MKNLVEQLQAKEGFSPSECILADFLLENFRLLAGMSTRQLAKETYTNSAAIVRFSQKLGFGGYTEFKVQFLAEMMERIRNPQVTDFSMTDRDTVQSLMDKVTGLEVEALRSTRGMLDAAQFMRALAMLSKAQHIDFYAMDENLNIAQMAASGFLMANKGTTVHPAMTMQYLSAAGMQKGHVGFFISRTGENRMLIDIAHLLRLRSVPRLLITSAPSSTLASLADVTFPVATVDTMEKLGPRIFLLGAKYVTDLLFAVLMTRLDFSDAKKKEQWLNGHFHY</sequence>
<dbReference type="InterPro" id="IPR035472">
    <property type="entry name" value="RpiR-like_SIS"/>
</dbReference>
<dbReference type="SUPFAM" id="SSF53697">
    <property type="entry name" value="SIS domain"/>
    <property type="match status" value="1"/>
</dbReference>
<dbReference type="RefSeq" id="WP_170077196.1">
    <property type="nucleotide sequence ID" value="NZ_JABAFA010000006.1"/>
</dbReference>
<feature type="domain" description="HTH rpiR-type" evidence="4">
    <location>
        <begin position="1"/>
        <end position="77"/>
    </location>
</feature>
<keyword evidence="6" id="KW-1185">Reference proteome</keyword>
<proteinExistence type="predicted"/>
<keyword evidence="3" id="KW-0804">Transcription</keyword>
<dbReference type="InterPro" id="IPR046348">
    <property type="entry name" value="SIS_dom_sf"/>
</dbReference>
<organism evidence="5 6">
    <name type="scientific">Selenomonas bovis</name>
    <dbReference type="NCBI Taxonomy" id="416586"/>
    <lineage>
        <taxon>Bacteria</taxon>
        <taxon>Bacillati</taxon>
        <taxon>Bacillota</taxon>
        <taxon>Negativicutes</taxon>
        <taxon>Selenomonadales</taxon>
        <taxon>Selenomonadaceae</taxon>
        <taxon>Selenomonas</taxon>
    </lineage>
</organism>
<reference evidence="5 6" key="1">
    <citation type="submission" date="2020-04" db="EMBL/GenBank/DDBJ databases">
        <authorList>
            <person name="Hitch T.C.A."/>
            <person name="Wylensek D."/>
            <person name="Clavel T."/>
        </authorList>
    </citation>
    <scope>NUCLEOTIDE SEQUENCE [LARGE SCALE GENOMIC DNA]</scope>
    <source>
        <strain evidence="5 6">PG-130-P53-12</strain>
    </source>
</reference>
<keyword evidence="1" id="KW-0805">Transcription regulation</keyword>
<evidence type="ECO:0000313" key="5">
    <source>
        <dbReference type="EMBL" id="NMD98509.1"/>
    </source>
</evidence>
<name>A0A848B2N1_9FIRM</name>
<dbReference type="PROSITE" id="PS51071">
    <property type="entry name" value="HTH_RPIR"/>
    <property type="match status" value="1"/>
</dbReference>
<dbReference type="Pfam" id="PF01418">
    <property type="entry name" value="HTH_6"/>
    <property type="match status" value="1"/>
</dbReference>
<dbReference type="GO" id="GO:0097367">
    <property type="term" value="F:carbohydrate derivative binding"/>
    <property type="evidence" value="ECO:0007669"/>
    <property type="project" value="InterPro"/>
</dbReference>
<dbReference type="PANTHER" id="PTHR30514:SF1">
    <property type="entry name" value="HTH-TYPE TRANSCRIPTIONAL REGULATOR HEXR-RELATED"/>
    <property type="match status" value="1"/>
</dbReference>
<evidence type="ECO:0000256" key="2">
    <source>
        <dbReference type="ARBA" id="ARBA00023125"/>
    </source>
</evidence>
<dbReference type="InterPro" id="IPR009057">
    <property type="entry name" value="Homeodomain-like_sf"/>
</dbReference>
<dbReference type="Gene3D" id="3.40.50.10490">
    <property type="entry name" value="Glucose-6-phosphate isomerase like protein, domain 1"/>
    <property type="match status" value="1"/>
</dbReference>
<dbReference type="InterPro" id="IPR001347">
    <property type="entry name" value="SIS_dom"/>
</dbReference>
<dbReference type="Gene3D" id="1.10.10.10">
    <property type="entry name" value="Winged helix-like DNA-binding domain superfamily/Winged helix DNA-binding domain"/>
    <property type="match status" value="1"/>
</dbReference>
<dbReference type="GO" id="GO:0003700">
    <property type="term" value="F:DNA-binding transcription factor activity"/>
    <property type="evidence" value="ECO:0007669"/>
    <property type="project" value="InterPro"/>
</dbReference>
<accession>A0A848B2N1</accession>
<evidence type="ECO:0000313" key="6">
    <source>
        <dbReference type="Proteomes" id="UP000543804"/>
    </source>
</evidence>
<dbReference type="GO" id="GO:0003677">
    <property type="term" value="F:DNA binding"/>
    <property type="evidence" value="ECO:0007669"/>
    <property type="project" value="UniProtKB-KW"/>
</dbReference>
<dbReference type="AlphaFoldDB" id="A0A848B2N1"/>
<protein>
    <submittedName>
        <fullName evidence="5">MurR/RpiR family transcriptional regulator</fullName>
    </submittedName>
</protein>